<dbReference type="GO" id="GO:0006412">
    <property type="term" value="P:translation"/>
    <property type="evidence" value="ECO:0007669"/>
    <property type="project" value="TreeGrafter"/>
</dbReference>
<dbReference type="GO" id="GO:0005829">
    <property type="term" value="C:cytosol"/>
    <property type="evidence" value="ECO:0007669"/>
    <property type="project" value="TreeGrafter"/>
</dbReference>
<dbReference type="EMBL" id="CAFBMK010000235">
    <property type="protein sequence ID" value="CAB4940143.1"/>
    <property type="molecule type" value="Genomic_DNA"/>
</dbReference>
<evidence type="ECO:0000259" key="4">
    <source>
        <dbReference type="Pfam" id="PF17384"/>
    </source>
</evidence>
<proteinExistence type="inferred from homology"/>
<dbReference type="AlphaFoldDB" id="A0A6J7J9T9"/>
<organism evidence="5">
    <name type="scientific">freshwater metagenome</name>
    <dbReference type="NCBI Taxonomy" id="449393"/>
    <lineage>
        <taxon>unclassified sequences</taxon>
        <taxon>metagenomes</taxon>
        <taxon>ecological metagenomes</taxon>
    </lineage>
</organism>
<dbReference type="PANTHER" id="PTHR33867">
    <property type="entry name" value="RIBOSOME MATURATION FACTOR RIMP"/>
    <property type="match status" value="1"/>
</dbReference>
<evidence type="ECO:0000256" key="1">
    <source>
        <dbReference type="ARBA" id="ARBA00022490"/>
    </source>
</evidence>
<sequence>MAERTMNPSIQDTVEERLRAVEPEVEVLLAEVVGGSTLRVLIDHPDGVSLDLCVRVTRHMDDLRERYAVEVSSPGSDRPLVKPEHYRRFTGRKVRVRTRQPIAVAGGDSDEPRKSFTGELVGNDEHAVTLAADGGVVTIPYAEIHRSNLVEE</sequence>
<keyword evidence="1" id="KW-0963">Cytoplasm</keyword>
<dbReference type="HAMAP" id="MF_01077">
    <property type="entry name" value="RimP"/>
    <property type="match status" value="1"/>
</dbReference>
<dbReference type="Gene3D" id="2.30.30.180">
    <property type="entry name" value="Ribosome maturation factor RimP, C-terminal domain"/>
    <property type="match status" value="1"/>
</dbReference>
<keyword evidence="2" id="KW-0690">Ribosome biogenesis</keyword>
<dbReference type="InterPro" id="IPR028998">
    <property type="entry name" value="RimP_C"/>
</dbReference>
<reference evidence="5" key="1">
    <citation type="submission" date="2020-05" db="EMBL/GenBank/DDBJ databases">
        <authorList>
            <person name="Chiriac C."/>
            <person name="Salcher M."/>
            <person name="Ghai R."/>
            <person name="Kavagutti S V."/>
        </authorList>
    </citation>
    <scope>NUCLEOTIDE SEQUENCE</scope>
</reference>
<evidence type="ECO:0000259" key="3">
    <source>
        <dbReference type="Pfam" id="PF02576"/>
    </source>
</evidence>
<evidence type="ECO:0000256" key="2">
    <source>
        <dbReference type="ARBA" id="ARBA00022517"/>
    </source>
</evidence>
<dbReference type="GO" id="GO:0000028">
    <property type="term" value="P:ribosomal small subunit assembly"/>
    <property type="evidence" value="ECO:0007669"/>
    <property type="project" value="TreeGrafter"/>
</dbReference>
<dbReference type="Gene3D" id="3.30.300.70">
    <property type="entry name" value="RimP-like superfamily, N-terminal"/>
    <property type="match status" value="1"/>
</dbReference>
<dbReference type="InterPro" id="IPR036847">
    <property type="entry name" value="RimP_C_sf"/>
</dbReference>
<feature type="domain" description="Ribosome maturation factor RimP C-terminal" evidence="4">
    <location>
        <begin position="80"/>
        <end position="150"/>
    </location>
</feature>
<gene>
    <name evidence="5" type="ORF">UFOPK3564_02897</name>
</gene>
<evidence type="ECO:0000313" key="5">
    <source>
        <dbReference type="EMBL" id="CAB4940143.1"/>
    </source>
</evidence>
<dbReference type="SUPFAM" id="SSF74942">
    <property type="entry name" value="YhbC-like, C-terminal domain"/>
    <property type="match status" value="1"/>
</dbReference>
<dbReference type="PANTHER" id="PTHR33867:SF1">
    <property type="entry name" value="RIBOSOME MATURATION FACTOR RIMP"/>
    <property type="match status" value="1"/>
</dbReference>
<dbReference type="SUPFAM" id="SSF75420">
    <property type="entry name" value="YhbC-like, N-terminal domain"/>
    <property type="match status" value="1"/>
</dbReference>
<dbReference type="Pfam" id="PF17384">
    <property type="entry name" value="DUF150_C"/>
    <property type="match status" value="1"/>
</dbReference>
<dbReference type="Pfam" id="PF02576">
    <property type="entry name" value="RimP_N"/>
    <property type="match status" value="1"/>
</dbReference>
<dbReference type="InterPro" id="IPR035956">
    <property type="entry name" value="RimP_N_sf"/>
</dbReference>
<dbReference type="InterPro" id="IPR028989">
    <property type="entry name" value="RimP_N"/>
</dbReference>
<protein>
    <submittedName>
        <fullName evidence="5">Unannotated protein</fullName>
    </submittedName>
</protein>
<name>A0A6J7J9T9_9ZZZZ</name>
<dbReference type="InterPro" id="IPR003728">
    <property type="entry name" value="Ribosome_maturation_RimP"/>
</dbReference>
<feature type="domain" description="Ribosome maturation factor RimP N-terminal" evidence="3">
    <location>
        <begin position="26"/>
        <end position="77"/>
    </location>
</feature>
<accession>A0A6J7J9T9</accession>
<dbReference type="CDD" id="cd01734">
    <property type="entry name" value="YlxS_C"/>
    <property type="match status" value="1"/>
</dbReference>